<dbReference type="EMBL" id="JAAAXJ010000001">
    <property type="protein sequence ID" value="NBJ23131.1"/>
    <property type="molecule type" value="Genomic_DNA"/>
</dbReference>
<keyword evidence="4" id="KW-1185">Reference proteome</keyword>
<reference evidence="3 4" key="1">
    <citation type="submission" date="2020-01" db="EMBL/GenBank/DDBJ databases">
        <title>Microvirga sp. nov., an arsenate reduction bacterium isolated from Tibet hotspring sediments.</title>
        <authorList>
            <person name="Yuan C.-G."/>
        </authorList>
    </citation>
    <scope>NUCLEOTIDE SEQUENCE [LARGE SCALE GENOMIC DNA]</scope>
    <source>
        <strain evidence="3 4">SYSU G3D203</strain>
    </source>
</reference>
<dbReference type="InterPro" id="IPR050789">
    <property type="entry name" value="Diverse_Enzym_Activities"/>
</dbReference>
<protein>
    <submittedName>
        <fullName evidence="3">Serine hydrolase</fullName>
    </submittedName>
</protein>
<feature type="region of interest" description="Disordered" evidence="1">
    <location>
        <begin position="363"/>
        <end position="382"/>
    </location>
</feature>
<evidence type="ECO:0000256" key="1">
    <source>
        <dbReference type="SAM" id="MobiDB-lite"/>
    </source>
</evidence>
<sequence length="382" mass="43547">MRRGVILASVAIALTLLLSFLLLTSEPHAQFERAETVYPFVDVAHFNPDGNYLPVPRWRRLLSPDQIGWSPTKLDAVRAYAGSARTDALLVVHKGLVILDYGRYQSKFPLHSVRKSLMSVAYGTYYDDGTVDITKSLEELGIDDVGGLSKQERQAKIRDLLTSTSGVYHPAAYETKGMRERRPARDSHKPGEHWFYNNWDFNALATILKRLTSDDFFEAFEQRIAIPIGMEHFSTEDGRYYYERDKSEHPAYLFRMSALDLARVGLLYLRNGEFGGQRIVSKEWVDRSTSVQHAWRQEQPTAGYGYMWKVTKDGFYAAGRGGQRLYVIPKRDLVIVHLVNTDGGKRVKNSSVRNLYRMILDAHRTPATGEPDEQEEDDDASD</sequence>
<dbReference type="Proteomes" id="UP000818323">
    <property type="component" value="Unassembled WGS sequence"/>
</dbReference>
<evidence type="ECO:0000313" key="4">
    <source>
        <dbReference type="Proteomes" id="UP000818323"/>
    </source>
</evidence>
<dbReference type="Pfam" id="PF00144">
    <property type="entry name" value="Beta-lactamase"/>
    <property type="match status" value="1"/>
</dbReference>
<organism evidence="3 4">
    <name type="scientific">Microvirga arsenatis</name>
    <dbReference type="NCBI Taxonomy" id="2692265"/>
    <lineage>
        <taxon>Bacteria</taxon>
        <taxon>Pseudomonadati</taxon>
        <taxon>Pseudomonadota</taxon>
        <taxon>Alphaproteobacteria</taxon>
        <taxon>Hyphomicrobiales</taxon>
        <taxon>Methylobacteriaceae</taxon>
        <taxon>Microvirga</taxon>
    </lineage>
</organism>
<dbReference type="GO" id="GO:0016787">
    <property type="term" value="F:hydrolase activity"/>
    <property type="evidence" value="ECO:0007669"/>
    <property type="project" value="UniProtKB-KW"/>
</dbReference>
<accession>A0ABW9YSH2</accession>
<dbReference type="SUPFAM" id="SSF56601">
    <property type="entry name" value="beta-lactamase/transpeptidase-like"/>
    <property type="match status" value="1"/>
</dbReference>
<dbReference type="Gene3D" id="3.40.710.10">
    <property type="entry name" value="DD-peptidase/beta-lactamase superfamily"/>
    <property type="match status" value="1"/>
</dbReference>
<dbReference type="PANTHER" id="PTHR43283">
    <property type="entry name" value="BETA-LACTAMASE-RELATED"/>
    <property type="match status" value="1"/>
</dbReference>
<gene>
    <name evidence="3" type="ORF">GR303_01990</name>
</gene>
<feature type="compositionally biased region" description="Acidic residues" evidence="1">
    <location>
        <begin position="370"/>
        <end position="382"/>
    </location>
</feature>
<dbReference type="InterPro" id="IPR012338">
    <property type="entry name" value="Beta-lactam/transpept-like"/>
</dbReference>
<feature type="domain" description="Beta-lactamase-related" evidence="2">
    <location>
        <begin position="83"/>
        <end position="344"/>
    </location>
</feature>
<name>A0ABW9YSH2_9HYPH</name>
<dbReference type="InterPro" id="IPR001466">
    <property type="entry name" value="Beta-lactam-related"/>
</dbReference>
<evidence type="ECO:0000313" key="3">
    <source>
        <dbReference type="EMBL" id="NBJ23131.1"/>
    </source>
</evidence>
<proteinExistence type="predicted"/>
<dbReference type="RefSeq" id="WP_161721728.1">
    <property type="nucleotide sequence ID" value="NZ_JAAAXI010000002.1"/>
</dbReference>
<keyword evidence="3" id="KW-0378">Hydrolase</keyword>
<evidence type="ECO:0000259" key="2">
    <source>
        <dbReference type="Pfam" id="PF00144"/>
    </source>
</evidence>
<comment type="caution">
    <text evidence="3">The sequence shown here is derived from an EMBL/GenBank/DDBJ whole genome shotgun (WGS) entry which is preliminary data.</text>
</comment>
<dbReference type="PANTHER" id="PTHR43283:SF7">
    <property type="entry name" value="BETA-LACTAMASE-RELATED DOMAIN-CONTAINING PROTEIN"/>
    <property type="match status" value="1"/>
</dbReference>